<dbReference type="RefSeq" id="WP_310071885.1">
    <property type="nucleotide sequence ID" value="NZ_JAVDVX010000003.1"/>
</dbReference>
<name>A0ABU1UXS4_9GAMM</name>
<comment type="caution">
    <text evidence="1">The sequence shown here is derived from an EMBL/GenBank/DDBJ whole genome shotgun (WGS) entry which is preliminary data.</text>
</comment>
<accession>A0ABU1UXS4</accession>
<organism evidence="1 2">
    <name type="scientific">Cellvibrio fibrivorans</name>
    <dbReference type="NCBI Taxonomy" id="126350"/>
    <lineage>
        <taxon>Bacteria</taxon>
        <taxon>Pseudomonadati</taxon>
        <taxon>Pseudomonadota</taxon>
        <taxon>Gammaproteobacteria</taxon>
        <taxon>Cellvibrionales</taxon>
        <taxon>Cellvibrionaceae</taxon>
        <taxon>Cellvibrio</taxon>
    </lineage>
</organism>
<gene>
    <name evidence="1" type="ORF">J2X05_001987</name>
</gene>
<proteinExistence type="predicted"/>
<sequence>MKETSLLIVVYVFFLLGIAGCDTTASESNTEIVKNEAPATDTVMALPEVVPEQRVTVSNDIITNLEAPIPSQCYTKTENRHNPCYTCHQMYDRSKGEFRMNELDDGGLQGAYIFSEDGLSNHWKNLFVDRQDWINSISDSSIQTYVNTENYSQLPNDLTARNWKGFIPDLQNFHQAAAAFDEQGIAKDGSHWIAFNYKPFPGTFWPTNGATDDVVIRLPAQFREINGQYNAAMYFLNLSLVEINIKQLANISIAPQDEKELGIDLDGDGNLGQAVQLVKRDQYLGDAAQVAVIPQQYPENTEFMHSVRYVGNDEQGNIFVPARMKELRYMKKIRALEQYDVASRYARERKEKNLEQLPNFNDHGELGMENGFGWMLQGYIEDHDGKLRPQTHEETFFCMGCHAAVGATIDQTFAFARKVTGAQGWGYINLKGMLDAPSVSEPGGEILHYLQRAGGGSEFRENPEMLSRWFTENGIVDTEKVKSADVYKLISPSRERAMQLNKAYTHIVRHQSYIYGRDATWLTANNVFETIDESEPPLAPEFRFYNWDLRLDWSSLQ</sequence>
<evidence type="ECO:0000313" key="1">
    <source>
        <dbReference type="EMBL" id="MDR7089965.1"/>
    </source>
</evidence>
<evidence type="ECO:0008006" key="3">
    <source>
        <dbReference type="Google" id="ProtNLM"/>
    </source>
</evidence>
<dbReference type="Proteomes" id="UP001253595">
    <property type="component" value="Unassembled WGS sequence"/>
</dbReference>
<dbReference type="PROSITE" id="PS51257">
    <property type="entry name" value="PROKAR_LIPOPROTEIN"/>
    <property type="match status" value="1"/>
</dbReference>
<evidence type="ECO:0000313" key="2">
    <source>
        <dbReference type="Proteomes" id="UP001253595"/>
    </source>
</evidence>
<keyword evidence="2" id="KW-1185">Reference proteome</keyword>
<dbReference type="EMBL" id="JAVDVX010000003">
    <property type="protein sequence ID" value="MDR7089965.1"/>
    <property type="molecule type" value="Genomic_DNA"/>
</dbReference>
<reference evidence="1 2" key="1">
    <citation type="submission" date="2023-07" db="EMBL/GenBank/DDBJ databases">
        <title>Sorghum-associated microbial communities from plants grown in Nebraska, USA.</title>
        <authorList>
            <person name="Schachtman D."/>
        </authorList>
    </citation>
    <scope>NUCLEOTIDE SEQUENCE [LARGE SCALE GENOMIC DNA]</scope>
    <source>
        <strain evidence="1 2">BE190</strain>
    </source>
</reference>
<protein>
    <recommendedName>
        <fullName evidence="3">Lipoprotein</fullName>
    </recommendedName>
</protein>